<protein>
    <submittedName>
        <fullName evidence="1">Uncharacterized protein</fullName>
    </submittedName>
</protein>
<proteinExistence type="predicted"/>
<organism evidence="1 2">
    <name type="scientific">Paramecium sonneborni</name>
    <dbReference type="NCBI Taxonomy" id="65129"/>
    <lineage>
        <taxon>Eukaryota</taxon>
        <taxon>Sar</taxon>
        <taxon>Alveolata</taxon>
        <taxon>Ciliophora</taxon>
        <taxon>Intramacronucleata</taxon>
        <taxon>Oligohymenophorea</taxon>
        <taxon>Peniculida</taxon>
        <taxon>Parameciidae</taxon>
        <taxon>Paramecium</taxon>
    </lineage>
</organism>
<dbReference type="Proteomes" id="UP000692954">
    <property type="component" value="Unassembled WGS sequence"/>
</dbReference>
<dbReference type="AlphaFoldDB" id="A0A8S1N4F9"/>
<accession>A0A8S1N4F9</accession>
<evidence type="ECO:0000313" key="2">
    <source>
        <dbReference type="Proteomes" id="UP000692954"/>
    </source>
</evidence>
<reference evidence="1" key="1">
    <citation type="submission" date="2021-01" db="EMBL/GenBank/DDBJ databases">
        <authorList>
            <consortium name="Genoscope - CEA"/>
            <person name="William W."/>
        </authorList>
    </citation>
    <scope>NUCLEOTIDE SEQUENCE</scope>
</reference>
<gene>
    <name evidence="1" type="ORF">PSON_ATCC_30995.1.T0470054</name>
</gene>
<name>A0A8S1N4F9_9CILI</name>
<dbReference type="EMBL" id="CAJJDN010000047">
    <property type="protein sequence ID" value="CAD8084573.1"/>
    <property type="molecule type" value="Genomic_DNA"/>
</dbReference>
<keyword evidence="2" id="KW-1185">Reference proteome</keyword>
<comment type="caution">
    <text evidence="1">The sequence shown here is derived from an EMBL/GenBank/DDBJ whole genome shotgun (WGS) entry which is preliminary data.</text>
</comment>
<evidence type="ECO:0000313" key="1">
    <source>
        <dbReference type="EMBL" id="CAD8084573.1"/>
    </source>
</evidence>
<sequence>MVKKSKTSNIFKNNPVLQNLNRSKSNNHIFFTEAYKIPQQPNEQFVNKIDPEKSMPKNQFTFGNFKYNEEQSIREVFGI</sequence>